<gene>
    <name evidence="2" type="ORF">JL107_08945</name>
</gene>
<evidence type="ECO:0000256" key="1">
    <source>
        <dbReference type="SAM" id="Phobius"/>
    </source>
</evidence>
<organism evidence="2 3">
    <name type="scientific">Nakamurella flavida</name>
    <dbReference type="NCBI Taxonomy" id="363630"/>
    <lineage>
        <taxon>Bacteria</taxon>
        <taxon>Bacillati</taxon>
        <taxon>Actinomycetota</taxon>
        <taxon>Actinomycetes</taxon>
        <taxon>Nakamurellales</taxon>
        <taxon>Nakamurellaceae</taxon>
        <taxon>Nakamurella</taxon>
    </lineage>
</organism>
<feature type="transmembrane region" description="Helical" evidence="1">
    <location>
        <begin position="139"/>
        <end position="157"/>
    </location>
</feature>
<proteinExistence type="predicted"/>
<dbReference type="Proteomes" id="UP000663801">
    <property type="component" value="Unassembled WGS sequence"/>
</dbReference>
<sequence length="199" mass="20983">MYTVVLICRDAYDCAHKGGVMVLAVIVACEIGFWVAVAAGLIARYVLRRPRLGAGLLVLAPVCDVVLLVATAVHLGSGATATWQHSVAAYYLGFSVAYGHRMVAWADARFAHRFANGPAPVRATGSAYTRLCWADVGRTALAVAIAGGVLLGLTAWVDDPSRTAELTGSLPLLGVILGVELLWAISSTLWPRRSPVRAG</sequence>
<dbReference type="AlphaFoldDB" id="A0A939C5V4"/>
<feature type="transmembrane region" description="Helical" evidence="1">
    <location>
        <begin position="169"/>
        <end position="190"/>
    </location>
</feature>
<comment type="caution">
    <text evidence="2">The sequence shown here is derived from an EMBL/GenBank/DDBJ whole genome shotgun (WGS) entry which is preliminary data.</text>
</comment>
<dbReference type="EMBL" id="JAERWL010000008">
    <property type="protein sequence ID" value="MBM9476567.1"/>
    <property type="molecule type" value="Genomic_DNA"/>
</dbReference>
<name>A0A939C5V4_9ACTN</name>
<feature type="transmembrane region" description="Helical" evidence="1">
    <location>
        <begin position="20"/>
        <end position="42"/>
    </location>
</feature>
<accession>A0A939C5V4</accession>
<feature type="transmembrane region" description="Helical" evidence="1">
    <location>
        <begin position="88"/>
        <end position="106"/>
    </location>
</feature>
<keyword evidence="1" id="KW-0812">Transmembrane</keyword>
<protein>
    <submittedName>
        <fullName evidence="2">Uncharacterized protein</fullName>
    </submittedName>
</protein>
<keyword evidence="1" id="KW-1133">Transmembrane helix</keyword>
<feature type="transmembrane region" description="Helical" evidence="1">
    <location>
        <begin position="54"/>
        <end position="76"/>
    </location>
</feature>
<keyword evidence="1" id="KW-0472">Membrane</keyword>
<evidence type="ECO:0000313" key="2">
    <source>
        <dbReference type="EMBL" id="MBM9476567.1"/>
    </source>
</evidence>
<reference evidence="2" key="1">
    <citation type="submission" date="2021-01" db="EMBL/GenBank/DDBJ databases">
        <title>KCTC 19127 draft genome.</title>
        <authorList>
            <person name="An D."/>
        </authorList>
    </citation>
    <scope>NUCLEOTIDE SEQUENCE</scope>
    <source>
        <strain evidence="2">KCTC 19127</strain>
    </source>
</reference>
<keyword evidence="3" id="KW-1185">Reference proteome</keyword>
<evidence type="ECO:0000313" key="3">
    <source>
        <dbReference type="Proteomes" id="UP000663801"/>
    </source>
</evidence>